<dbReference type="SUPFAM" id="SSF58104">
    <property type="entry name" value="Methyl-accepting chemotaxis protein (MCP) signaling domain"/>
    <property type="match status" value="1"/>
</dbReference>
<evidence type="ECO:0000313" key="4">
    <source>
        <dbReference type="EMBL" id="AHC23670.1"/>
    </source>
</evidence>
<organism evidence="4 5">
    <name type="scientific">Mycolicibacterium neoaurum VKM Ac-1815D</name>
    <dbReference type="NCBI Taxonomy" id="700508"/>
    <lineage>
        <taxon>Bacteria</taxon>
        <taxon>Bacillati</taxon>
        <taxon>Actinomycetota</taxon>
        <taxon>Actinomycetes</taxon>
        <taxon>Mycobacteriales</taxon>
        <taxon>Mycobacteriaceae</taxon>
        <taxon>Mycolicibacterium</taxon>
    </lineage>
</organism>
<keyword evidence="5" id="KW-1185">Reference proteome</keyword>
<accession>V5X5D8</accession>
<dbReference type="InterPro" id="IPR003399">
    <property type="entry name" value="Mce/MlaD"/>
</dbReference>
<feature type="compositionally biased region" description="Low complexity" evidence="1">
    <location>
        <begin position="430"/>
        <end position="441"/>
    </location>
</feature>
<dbReference type="Pfam" id="PF11887">
    <property type="entry name" value="Mce4_CUP1"/>
    <property type="match status" value="1"/>
</dbReference>
<dbReference type="GO" id="GO:0005576">
    <property type="term" value="C:extracellular region"/>
    <property type="evidence" value="ECO:0007669"/>
    <property type="project" value="TreeGrafter"/>
</dbReference>
<dbReference type="RefSeq" id="WP_023985165.1">
    <property type="nucleotide sequence ID" value="NC_023036.2"/>
</dbReference>
<dbReference type="EMBL" id="CP006936">
    <property type="protein sequence ID" value="AHC23670.1"/>
    <property type="molecule type" value="Genomic_DNA"/>
</dbReference>
<dbReference type="InterPro" id="IPR052336">
    <property type="entry name" value="MlaD_Phospholipid_Transporter"/>
</dbReference>
<dbReference type="Proteomes" id="UP000018763">
    <property type="component" value="Chromosome"/>
</dbReference>
<name>V5X5D8_MYCNE</name>
<protein>
    <submittedName>
        <fullName evidence="4">Mammalian cell entry protein</fullName>
    </submittedName>
</protein>
<evidence type="ECO:0000313" key="5">
    <source>
        <dbReference type="Proteomes" id="UP000018763"/>
    </source>
</evidence>
<dbReference type="NCBIfam" id="TIGR00996">
    <property type="entry name" value="Mtu_fam_mce"/>
    <property type="match status" value="1"/>
</dbReference>
<feature type="region of interest" description="Disordered" evidence="1">
    <location>
        <begin position="395"/>
        <end position="441"/>
    </location>
</feature>
<dbReference type="GeneID" id="43448532"/>
<dbReference type="KEGG" id="mne:D174_03270"/>
<dbReference type="InterPro" id="IPR005693">
    <property type="entry name" value="Mce"/>
</dbReference>
<dbReference type="AlphaFoldDB" id="V5X5D8"/>
<dbReference type="Gene3D" id="1.10.287.950">
    <property type="entry name" value="Methyl-accepting chemotaxis protein"/>
    <property type="match status" value="1"/>
</dbReference>
<sequence>MTRLNALLRRRTPRLALVVALLVALTGGVIVGRPSPAPLTVTGHFASAVGLYPGDDVEILGVPVGTVASISPGVDHTAVTFTVNPGVTVPADASAVIVAPNLLSARVIEIGPLYTDGPTLADHSTIPIERTAVPVEWDDVKDELTQLASQLGPHNGAVQGPLSAAIDQAADTFDGKGRSFRDAIRELSQTAGRLGDSRFDLVGTVKNLRTLVDALAGSNEQIVQFTGHVASLSQVFADSTDDLASSLDVLNTALASVKNFLQENNSVISGQVRKLTDFTSLLTEHSEDIEQVLHVAPNGLANFYNIYNPAQGSIGAILSLPNLANPVQFLCAGVFDAGGTPDYFKRTELCRQRMAPVLKRIMMNFPPVLFHPINSITAYKGQFVYDTPATEAKAQTPTSQLQWQPLPGSTLPGPSTPDLTSLILPPVNPGEPTSPTTEPGR</sequence>
<feature type="domain" description="Mammalian cell entry C-terminal" evidence="3">
    <location>
        <begin position="119"/>
        <end position="298"/>
    </location>
</feature>
<feature type="domain" description="Mce/MlaD" evidence="2">
    <location>
        <begin position="39"/>
        <end position="112"/>
    </location>
</feature>
<proteinExistence type="predicted"/>
<dbReference type="Pfam" id="PF02470">
    <property type="entry name" value="MlaD"/>
    <property type="match status" value="1"/>
</dbReference>
<dbReference type="InterPro" id="IPR024516">
    <property type="entry name" value="Mce_C"/>
</dbReference>
<evidence type="ECO:0000256" key="1">
    <source>
        <dbReference type="SAM" id="MobiDB-lite"/>
    </source>
</evidence>
<gene>
    <name evidence="4" type="ORF">D174_03270</name>
</gene>
<dbReference type="eggNOG" id="COG1463">
    <property type="taxonomic scope" value="Bacteria"/>
</dbReference>
<evidence type="ECO:0000259" key="2">
    <source>
        <dbReference type="Pfam" id="PF02470"/>
    </source>
</evidence>
<dbReference type="PANTHER" id="PTHR33371:SF4">
    <property type="entry name" value="INTERMEMBRANE PHOSPHOLIPID TRANSPORT SYSTEM BINDING PROTEIN MLAD"/>
    <property type="match status" value="1"/>
</dbReference>
<reference evidence="4 5" key="1">
    <citation type="journal article" date="2014" name="Genome Announc.">
        <title>Complete Genome Sequence of Sterol-Transforming Mycobacterium neoaurum Strain VKM Ac-1815D.</title>
        <authorList>
            <person name="Shtratnikova V.Y."/>
            <person name="Bragin E.Y."/>
            <person name="Dovbnya D.V."/>
            <person name="Pekov Y.A."/>
            <person name="Schelkunov M.I."/>
            <person name="Strizhov N."/>
            <person name="Ivashina T.V."/>
            <person name="Ashapkin V.V."/>
            <person name="Donova M.V."/>
        </authorList>
    </citation>
    <scope>NUCLEOTIDE SEQUENCE [LARGE SCALE GENOMIC DNA]</scope>
    <source>
        <strain evidence="4 5">VKM Ac-1815D</strain>
    </source>
</reference>
<evidence type="ECO:0000259" key="3">
    <source>
        <dbReference type="Pfam" id="PF11887"/>
    </source>
</evidence>
<dbReference type="PANTHER" id="PTHR33371">
    <property type="entry name" value="INTERMEMBRANE PHOSPHOLIPID TRANSPORT SYSTEM BINDING PROTEIN MLAD-RELATED"/>
    <property type="match status" value="1"/>
</dbReference>